<feature type="domain" description="N-acetyltransferase" evidence="3">
    <location>
        <begin position="1"/>
        <end position="144"/>
    </location>
</feature>
<keyword evidence="2" id="KW-0012">Acyltransferase</keyword>
<organism evidence="4 5">
    <name type="scientific">Oceanobacillus oncorhynchi</name>
    <dbReference type="NCBI Taxonomy" id="545501"/>
    <lineage>
        <taxon>Bacteria</taxon>
        <taxon>Bacillati</taxon>
        <taxon>Bacillota</taxon>
        <taxon>Bacilli</taxon>
        <taxon>Bacillales</taxon>
        <taxon>Bacillaceae</taxon>
        <taxon>Oceanobacillus</taxon>
    </lineage>
</organism>
<gene>
    <name evidence="4" type="primary">yjaB</name>
    <name evidence="4" type="ORF">BN997_03249</name>
</gene>
<dbReference type="RefSeq" id="WP_042533611.1">
    <property type="nucleotide sequence ID" value="NZ_CAXOIH010000016.1"/>
</dbReference>
<keyword evidence="5" id="KW-1185">Reference proteome</keyword>
<dbReference type="GO" id="GO:0016747">
    <property type="term" value="F:acyltransferase activity, transferring groups other than amino-acyl groups"/>
    <property type="evidence" value="ECO:0007669"/>
    <property type="project" value="InterPro"/>
</dbReference>
<dbReference type="AlphaFoldDB" id="A0A0A1MJT7"/>
<sequence length="144" mass="16323">MQWKKPGSDDYAALIELWEKSVLATHDFLASEDREALKKEIPAYFPQLDMKMWFKDTTFVGFSGVNASQLEMLFLDPDQIGKGLGSRILNDLIEKDGIKTADVNKDNTSALAFYLKNNFQVTGESEQDDQGRDYPILHLCLNAK</sequence>
<accession>A0A0A1MJT7</accession>
<dbReference type="PANTHER" id="PTHR43800">
    <property type="entry name" value="PEPTIDYL-LYSINE N-ACETYLTRANSFERASE YJAB"/>
    <property type="match status" value="1"/>
</dbReference>
<evidence type="ECO:0000256" key="2">
    <source>
        <dbReference type="ARBA" id="ARBA00023315"/>
    </source>
</evidence>
<dbReference type="STRING" id="545501.BN997_03249"/>
<evidence type="ECO:0000313" key="5">
    <source>
        <dbReference type="Proteomes" id="UP000040453"/>
    </source>
</evidence>
<name>A0A0A1MJT7_9BACI</name>
<dbReference type="InterPro" id="IPR016181">
    <property type="entry name" value="Acyl_CoA_acyltransferase"/>
</dbReference>
<evidence type="ECO:0000313" key="4">
    <source>
        <dbReference type="EMBL" id="CEI83343.1"/>
    </source>
</evidence>
<dbReference type="PROSITE" id="PS51186">
    <property type="entry name" value="GNAT"/>
    <property type="match status" value="1"/>
</dbReference>
<dbReference type="Proteomes" id="UP000040453">
    <property type="component" value="Unassembled WGS sequence"/>
</dbReference>
<proteinExistence type="predicted"/>
<evidence type="ECO:0000259" key="3">
    <source>
        <dbReference type="PROSITE" id="PS51186"/>
    </source>
</evidence>
<dbReference type="InterPro" id="IPR000182">
    <property type="entry name" value="GNAT_dom"/>
</dbReference>
<dbReference type="Pfam" id="PF13673">
    <property type="entry name" value="Acetyltransf_10"/>
    <property type="match status" value="1"/>
</dbReference>
<dbReference type="OrthoDB" id="9789605at2"/>
<protein>
    <submittedName>
        <fullName evidence="4">Putative N-acetyltransferase YjaB</fullName>
    </submittedName>
</protein>
<dbReference type="Gene3D" id="3.40.630.30">
    <property type="match status" value="1"/>
</dbReference>
<evidence type="ECO:0000256" key="1">
    <source>
        <dbReference type="ARBA" id="ARBA00022679"/>
    </source>
</evidence>
<dbReference type="SUPFAM" id="SSF55729">
    <property type="entry name" value="Acyl-CoA N-acyltransferases (Nat)"/>
    <property type="match status" value="1"/>
</dbReference>
<dbReference type="EMBL" id="CDGG01000001">
    <property type="protein sequence ID" value="CEI83343.1"/>
    <property type="molecule type" value="Genomic_DNA"/>
</dbReference>
<dbReference type="PANTHER" id="PTHR43800:SF1">
    <property type="entry name" value="PEPTIDYL-LYSINE N-ACETYLTRANSFERASE YJAB"/>
    <property type="match status" value="1"/>
</dbReference>
<keyword evidence="1 4" id="KW-0808">Transferase</keyword>
<reference evidence="4 5" key="1">
    <citation type="submission" date="2014-11" db="EMBL/GenBank/DDBJ databases">
        <authorList>
            <person name="Urmite Genomes Urmite Genomes"/>
        </authorList>
    </citation>
    <scope>NUCLEOTIDE SEQUENCE [LARGE SCALE GENOMIC DNA]</scope>
    <source>
        <strain evidence="4 5">Oc5</strain>
    </source>
</reference>